<feature type="region of interest" description="Disordered" evidence="4">
    <location>
        <begin position="182"/>
        <end position="312"/>
    </location>
</feature>
<evidence type="ECO:0000256" key="3">
    <source>
        <dbReference type="PROSITE-ProRule" id="PRU00176"/>
    </source>
</evidence>
<accession>A0A7S2TSD0</accession>
<feature type="compositionally biased region" description="Gly residues" evidence="4">
    <location>
        <begin position="206"/>
        <end position="216"/>
    </location>
</feature>
<dbReference type="PANTHER" id="PTHR48032:SF6">
    <property type="entry name" value="RNA-BINDING (RRM_RBD_RNP MOTIFS) FAMILY PROTEIN"/>
    <property type="match status" value="1"/>
</dbReference>
<feature type="compositionally biased region" description="Gly residues" evidence="4">
    <location>
        <begin position="62"/>
        <end position="79"/>
    </location>
</feature>
<dbReference type="InterPro" id="IPR012677">
    <property type="entry name" value="Nucleotide-bd_a/b_plait_sf"/>
</dbReference>
<dbReference type="Pfam" id="PF00076">
    <property type="entry name" value="RRM_1"/>
    <property type="match status" value="2"/>
</dbReference>
<gene>
    <name evidence="6" type="ORF">LSP00402_LOCUS10966</name>
    <name evidence="7" type="ORF">LSP00402_LOCUS10974</name>
</gene>
<dbReference type="AlphaFoldDB" id="A0A7S2TSD0"/>
<dbReference type="InterPro" id="IPR000504">
    <property type="entry name" value="RRM_dom"/>
</dbReference>
<evidence type="ECO:0000259" key="5">
    <source>
        <dbReference type="PROSITE" id="PS50102"/>
    </source>
</evidence>
<sequence length="329" mass="36039">MRYRDTGASRGFGFAYFRSFEHADKAVQESRKHVLDGRPVEIQHAKSKEEISAGRPSRGRGRGGYYRGRGRGRGGYGRGRGYDSRPPYGAPGRVYDSYRGSGDDDFPSKKIFVGGISHDVTPKQFEEYFEKFGRVSKAILKTDMATGRVRGFGFVTFEDEKSADDCVKIQYHNLNGKEMECVKAEPKPGGPPPSRGGYRSERPSYGRGGSRGGGGYTSSFTGSYYERGGRSGRPPPYSQPAPDPYYGSHQGYHNYHPPAAPGYAPAPEEGGYPAPGDPNAPPAAPPAAPPVHPPRPEPYAPSYGQPPQNPYYMYQAGQEHYTQMLDEGV</sequence>
<feature type="domain" description="RRM" evidence="5">
    <location>
        <begin position="109"/>
        <end position="186"/>
    </location>
</feature>
<dbReference type="SUPFAM" id="SSF54928">
    <property type="entry name" value="RNA-binding domain, RBD"/>
    <property type="match status" value="2"/>
</dbReference>
<dbReference type="EMBL" id="HBHP01017703">
    <property type="protein sequence ID" value="CAD9766052.1"/>
    <property type="molecule type" value="Transcribed_RNA"/>
</dbReference>
<dbReference type="PROSITE" id="PS50102">
    <property type="entry name" value="RRM"/>
    <property type="match status" value="2"/>
</dbReference>
<feature type="compositionally biased region" description="Low complexity" evidence="4">
    <location>
        <begin position="217"/>
        <end position="226"/>
    </location>
</feature>
<dbReference type="EMBL" id="HBHP01017692">
    <property type="protein sequence ID" value="CAD9766034.1"/>
    <property type="molecule type" value="Transcribed_RNA"/>
</dbReference>
<proteinExistence type="predicted"/>
<dbReference type="SMART" id="SM00360">
    <property type="entry name" value="RRM"/>
    <property type="match status" value="1"/>
</dbReference>
<evidence type="ECO:0000313" key="7">
    <source>
        <dbReference type="EMBL" id="CAD9766052.1"/>
    </source>
</evidence>
<feature type="domain" description="RRM" evidence="5">
    <location>
        <begin position="1"/>
        <end position="47"/>
    </location>
</feature>
<feature type="compositionally biased region" description="Pro residues" evidence="4">
    <location>
        <begin position="233"/>
        <end position="243"/>
    </location>
</feature>
<dbReference type="InterPro" id="IPR035979">
    <property type="entry name" value="RBD_domain_sf"/>
</dbReference>
<reference evidence="7" key="1">
    <citation type="submission" date="2021-01" db="EMBL/GenBank/DDBJ databases">
        <authorList>
            <person name="Corre E."/>
            <person name="Pelletier E."/>
            <person name="Niang G."/>
            <person name="Scheremetjew M."/>
            <person name="Finn R."/>
            <person name="Kale V."/>
            <person name="Holt S."/>
            <person name="Cochrane G."/>
            <person name="Meng A."/>
            <person name="Brown T."/>
            <person name="Cohen L."/>
        </authorList>
    </citation>
    <scope>NUCLEOTIDE SEQUENCE</scope>
    <source>
        <strain evidence="7">CCMP622</strain>
    </source>
</reference>
<feature type="compositionally biased region" description="Low complexity" evidence="4">
    <location>
        <begin position="261"/>
        <end position="274"/>
    </location>
</feature>
<dbReference type="PANTHER" id="PTHR48032">
    <property type="entry name" value="RNA-BINDING PROTEIN MUSASHI HOMOLOG RBP6"/>
    <property type="match status" value="1"/>
</dbReference>
<evidence type="ECO:0000313" key="6">
    <source>
        <dbReference type="EMBL" id="CAD9766034.1"/>
    </source>
</evidence>
<organism evidence="7">
    <name type="scientific">Lotharella oceanica</name>
    <dbReference type="NCBI Taxonomy" id="641309"/>
    <lineage>
        <taxon>Eukaryota</taxon>
        <taxon>Sar</taxon>
        <taxon>Rhizaria</taxon>
        <taxon>Cercozoa</taxon>
        <taxon>Chlorarachniophyceae</taxon>
        <taxon>Lotharella</taxon>
    </lineage>
</organism>
<dbReference type="GO" id="GO:0006417">
    <property type="term" value="P:regulation of translation"/>
    <property type="evidence" value="ECO:0007669"/>
    <property type="project" value="TreeGrafter"/>
</dbReference>
<evidence type="ECO:0000256" key="2">
    <source>
        <dbReference type="ARBA" id="ARBA00022884"/>
    </source>
</evidence>
<name>A0A7S2TSD0_9EUKA</name>
<evidence type="ECO:0000256" key="1">
    <source>
        <dbReference type="ARBA" id="ARBA00022737"/>
    </source>
</evidence>
<keyword evidence="2 3" id="KW-0694">RNA-binding</keyword>
<protein>
    <recommendedName>
        <fullName evidence="5">RRM domain-containing protein</fullName>
    </recommendedName>
</protein>
<dbReference type="GO" id="GO:0003729">
    <property type="term" value="F:mRNA binding"/>
    <property type="evidence" value="ECO:0007669"/>
    <property type="project" value="TreeGrafter"/>
</dbReference>
<evidence type="ECO:0000256" key="4">
    <source>
        <dbReference type="SAM" id="MobiDB-lite"/>
    </source>
</evidence>
<feature type="compositionally biased region" description="Pro residues" evidence="4">
    <location>
        <begin position="275"/>
        <end position="299"/>
    </location>
</feature>
<dbReference type="Gene3D" id="3.30.70.330">
    <property type="match status" value="2"/>
</dbReference>
<keyword evidence="1" id="KW-0677">Repeat</keyword>
<feature type="compositionally biased region" description="Basic and acidic residues" evidence="4">
    <location>
        <begin position="31"/>
        <end position="52"/>
    </location>
</feature>
<feature type="region of interest" description="Disordered" evidence="4">
    <location>
        <begin position="31"/>
        <end position="90"/>
    </location>
</feature>